<gene>
    <name evidence="4" type="ORF">EDC28_109112</name>
</gene>
<keyword evidence="4" id="KW-0966">Cell projection</keyword>
<keyword evidence="4" id="KW-0969">Cilium</keyword>
<comment type="caution">
    <text evidence="4">The sequence shown here is derived from an EMBL/GenBank/DDBJ whole genome shotgun (WGS) entry which is preliminary data.</text>
</comment>
<name>A0A3N1PDI8_9GAMM</name>
<dbReference type="Pfam" id="PF05130">
    <property type="entry name" value="FlgN"/>
    <property type="match status" value="1"/>
</dbReference>
<dbReference type="AlphaFoldDB" id="A0A3N1PDI8"/>
<reference evidence="4 5" key="1">
    <citation type="submission" date="2018-11" db="EMBL/GenBank/DDBJ databases">
        <title>Genomic Encyclopedia of Type Strains, Phase IV (KMG-IV): sequencing the most valuable type-strain genomes for metagenomic binning, comparative biology and taxonomic classification.</title>
        <authorList>
            <person name="Goeker M."/>
        </authorList>
    </citation>
    <scope>NUCLEOTIDE SEQUENCE [LARGE SCALE GENOMIC DNA]</scope>
    <source>
        <strain evidence="4 5">DSM 21945</strain>
    </source>
</reference>
<comment type="similarity">
    <text evidence="2">Belongs to the FlgN family.</text>
</comment>
<evidence type="ECO:0000313" key="4">
    <source>
        <dbReference type="EMBL" id="ROQ22626.1"/>
    </source>
</evidence>
<accession>A0A3N1PDI8</accession>
<keyword evidence="3" id="KW-1005">Bacterial flagellum biogenesis</keyword>
<keyword evidence="4" id="KW-0282">Flagellum</keyword>
<evidence type="ECO:0000313" key="5">
    <source>
        <dbReference type="Proteomes" id="UP000268033"/>
    </source>
</evidence>
<dbReference type="SUPFAM" id="SSF140566">
    <property type="entry name" value="FlgN-like"/>
    <property type="match status" value="1"/>
</dbReference>
<dbReference type="InterPro" id="IPR036679">
    <property type="entry name" value="FlgN-like_sf"/>
</dbReference>
<dbReference type="GO" id="GO:0044780">
    <property type="term" value="P:bacterial-type flagellum assembly"/>
    <property type="evidence" value="ECO:0007669"/>
    <property type="project" value="InterPro"/>
</dbReference>
<dbReference type="EMBL" id="RJUL01000009">
    <property type="protein sequence ID" value="ROQ22626.1"/>
    <property type="molecule type" value="Genomic_DNA"/>
</dbReference>
<evidence type="ECO:0000256" key="3">
    <source>
        <dbReference type="ARBA" id="ARBA00022795"/>
    </source>
</evidence>
<keyword evidence="5" id="KW-1185">Reference proteome</keyword>
<organism evidence="4 5">
    <name type="scientific">Gallaecimonas pentaromativorans</name>
    <dbReference type="NCBI Taxonomy" id="584787"/>
    <lineage>
        <taxon>Bacteria</taxon>
        <taxon>Pseudomonadati</taxon>
        <taxon>Pseudomonadota</taxon>
        <taxon>Gammaproteobacteria</taxon>
        <taxon>Enterobacterales</taxon>
        <taxon>Gallaecimonadaceae</taxon>
        <taxon>Gallaecimonas</taxon>
    </lineage>
</organism>
<sequence>MTHATGQAHPEETLDALLLFQDKQLKAMIALLAEEKSLLMGRDHHTLARVSDDKAELAMRLQHIDQRIASHPDRDQPNWLTPLRALKGLARQCSDANAVNGRIIESLQQRQTEQSELLLRALGRSNRTYNNKGVTHSRTRLLGDIQA</sequence>
<dbReference type="Gene3D" id="1.20.58.300">
    <property type="entry name" value="FlgN-like"/>
    <property type="match status" value="1"/>
</dbReference>
<dbReference type="InterPro" id="IPR007809">
    <property type="entry name" value="FlgN-like"/>
</dbReference>
<evidence type="ECO:0000256" key="2">
    <source>
        <dbReference type="ARBA" id="ARBA00007703"/>
    </source>
</evidence>
<protein>
    <submittedName>
        <fullName evidence="4">Flagellar biosynthesis/type III secretory pathway chaperone</fullName>
    </submittedName>
</protein>
<evidence type="ECO:0000256" key="1">
    <source>
        <dbReference type="ARBA" id="ARBA00002397"/>
    </source>
</evidence>
<proteinExistence type="inferred from homology"/>
<comment type="function">
    <text evidence="1">Required for the efficient initiation of filament assembly.</text>
</comment>
<dbReference type="RefSeq" id="WP_123422291.1">
    <property type="nucleotide sequence ID" value="NZ_JBLXAC010000003.1"/>
</dbReference>
<dbReference type="Proteomes" id="UP000268033">
    <property type="component" value="Unassembled WGS sequence"/>
</dbReference>
<dbReference type="STRING" id="584787.GCA_001247655_02041"/>